<comment type="caution">
    <text evidence="3">The sequence shown here is derived from an EMBL/GenBank/DDBJ whole genome shotgun (WGS) entry which is preliminary data.</text>
</comment>
<keyword evidence="1" id="KW-0812">Transmembrane</keyword>
<evidence type="ECO:0000313" key="3">
    <source>
        <dbReference type="EMBL" id="MBO8437206.1"/>
    </source>
</evidence>
<reference evidence="3" key="1">
    <citation type="submission" date="2020-10" db="EMBL/GenBank/DDBJ databases">
        <authorList>
            <person name="Gilroy R."/>
        </authorList>
    </citation>
    <scope>NUCLEOTIDE SEQUENCE</scope>
    <source>
        <strain evidence="3">7293</strain>
    </source>
</reference>
<dbReference type="SUPFAM" id="SSF53187">
    <property type="entry name" value="Zn-dependent exopeptidases"/>
    <property type="match status" value="1"/>
</dbReference>
<keyword evidence="1" id="KW-0472">Membrane</keyword>
<feature type="transmembrane region" description="Helical" evidence="1">
    <location>
        <begin position="185"/>
        <end position="207"/>
    </location>
</feature>
<evidence type="ECO:0000313" key="4">
    <source>
        <dbReference type="Proteomes" id="UP000823615"/>
    </source>
</evidence>
<dbReference type="InterPro" id="IPR045175">
    <property type="entry name" value="M28_fam"/>
</dbReference>
<keyword evidence="1" id="KW-1133">Transmembrane helix</keyword>
<proteinExistence type="predicted"/>
<dbReference type="PANTHER" id="PTHR12147:SF26">
    <property type="entry name" value="PEPTIDASE M28 DOMAIN-CONTAINING PROTEIN"/>
    <property type="match status" value="1"/>
</dbReference>
<feature type="domain" description="Peptidase M28" evidence="2">
    <location>
        <begin position="251"/>
        <end position="423"/>
    </location>
</feature>
<accession>A0A9D9E2X5</accession>
<dbReference type="Pfam" id="PF04389">
    <property type="entry name" value="Peptidase_M28"/>
    <property type="match status" value="1"/>
</dbReference>
<sequence>MGLKLSAVRDIFQKGLKKLKKEKKTEKEVVEAVKAPKLSDEAYAILQDLYDNLGPRPSASTETKTAATRIAEKMKEAELSSFQMVPRMSHWMMLSAVVLISFSFLFSVLGLPYIAIIVSAFLVFIVYDLLRLRTGFLFSLFPKAEGTNVHAVLEPVNKVENTVIFTSHHDSAQSSRKIEGIIGHLSLQSAALSFALLSVLEILQLIIEIFQRKLFRPGFPALWFVVVFLVVFAVSMLSLLKSIRTEGECVNGAGDNLSGVAVMLTLYSYFAKEQEKGHPLESTRLIFASFDGEENFSSGSMAWYDEHLSLLTNPVNINFDGLYKEDSLSFLSDDGNGFVQLSASLASRLTFLAEGMGYNCQTVRLPFLSGATDAASAALHGIRATTLTGMVADKSNPAHTEEDTPDKVSPEALSVAISIAIKFVEGIESPEDGKNERESLFDNGKHYRLSRY</sequence>
<reference evidence="3" key="2">
    <citation type="journal article" date="2021" name="PeerJ">
        <title>Extensive microbial diversity within the chicken gut microbiome revealed by metagenomics and culture.</title>
        <authorList>
            <person name="Gilroy R."/>
            <person name="Ravi A."/>
            <person name="Getino M."/>
            <person name="Pursley I."/>
            <person name="Horton D.L."/>
            <person name="Alikhan N.F."/>
            <person name="Baker D."/>
            <person name="Gharbi K."/>
            <person name="Hall N."/>
            <person name="Watson M."/>
            <person name="Adriaenssens E.M."/>
            <person name="Foster-Nyarko E."/>
            <person name="Jarju S."/>
            <person name="Secka A."/>
            <person name="Antonio M."/>
            <person name="Oren A."/>
            <person name="Chaudhuri R.R."/>
            <person name="La Ragione R."/>
            <person name="Hildebrand F."/>
            <person name="Pallen M.J."/>
        </authorList>
    </citation>
    <scope>NUCLEOTIDE SEQUENCE</scope>
    <source>
        <strain evidence="3">7293</strain>
    </source>
</reference>
<dbReference type="GO" id="GO:0008235">
    <property type="term" value="F:metalloexopeptidase activity"/>
    <property type="evidence" value="ECO:0007669"/>
    <property type="project" value="InterPro"/>
</dbReference>
<dbReference type="GO" id="GO:0006508">
    <property type="term" value="P:proteolysis"/>
    <property type="evidence" value="ECO:0007669"/>
    <property type="project" value="InterPro"/>
</dbReference>
<evidence type="ECO:0000259" key="2">
    <source>
        <dbReference type="Pfam" id="PF04389"/>
    </source>
</evidence>
<feature type="transmembrane region" description="Helical" evidence="1">
    <location>
        <begin position="219"/>
        <end position="240"/>
    </location>
</feature>
<gene>
    <name evidence="3" type="ORF">IAA97_09550</name>
</gene>
<dbReference type="Gene3D" id="3.40.630.10">
    <property type="entry name" value="Zn peptidases"/>
    <property type="match status" value="1"/>
</dbReference>
<dbReference type="PANTHER" id="PTHR12147">
    <property type="entry name" value="METALLOPEPTIDASE M28 FAMILY MEMBER"/>
    <property type="match status" value="1"/>
</dbReference>
<protein>
    <submittedName>
        <fullName evidence="3">M28 family peptidase</fullName>
    </submittedName>
</protein>
<name>A0A9D9E2X5_9SPIO</name>
<evidence type="ECO:0000256" key="1">
    <source>
        <dbReference type="SAM" id="Phobius"/>
    </source>
</evidence>
<feature type="transmembrane region" description="Helical" evidence="1">
    <location>
        <begin position="88"/>
        <end position="106"/>
    </location>
</feature>
<dbReference type="InterPro" id="IPR007484">
    <property type="entry name" value="Peptidase_M28"/>
</dbReference>
<dbReference type="AlphaFoldDB" id="A0A9D9E2X5"/>
<dbReference type="EMBL" id="JADIMT010000108">
    <property type="protein sequence ID" value="MBO8437206.1"/>
    <property type="molecule type" value="Genomic_DNA"/>
</dbReference>
<dbReference type="Proteomes" id="UP000823615">
    <property type="component" value="Unassembled WGS sequence"/>
</dbReference>
<organism evidence="3 4">
    <name type="scientific">Candidatus Ornithospirochaeta stercoripullorum</name>
    <dbReference type="NCBI Taxonomy" id="2840899"/>
    <lineage>
        <taxon>Bacteria</taxon>
        <taxon>Pseudomonadati</taxon>
        <taxon>Spirochaetota</taxon>
        <taxon>Spirochaetia</taxon>
        <taxon>Spirochaetales</taxon>
        <taxon>Spirochaetaceae</taxon>
        <taxon>Spirochaetaceae incertae sedis</taxon>
        <taxon>Candidatus Ornithospirochaeta</taxon>
    </lineage>
</organism>